<gene>
    <name evidence="2" type="ORF">QQZ08_004651</name>
</gene>
<organism evidence="2 3">
    <name type="scientific">Neonectria magnoliae</name>
    <dbReference type="NCBI Taxonomy" id="2732573"/>
    <lineage>
        <taxon>Eukaryota</taxon>
        <taxon>Fungi</taxon>
        <taxon>Dikarya</taxon>
        <taxon>Ascomycota</taxon>
        <taxon>Pezizomycotina</taxon>
        <taxon>Sordariomycetes</taxon>
        <taxon>Hypocreomycetidae</taxon>
        <taxon>Hypocreales</taxon>
        <taxon>Nectriaceae</taxon>
        <taxon>Neonectria</taxon>
    </lineage>
</organism>
<sequence length="101" mass="11439">MGKKQKVSDYVNNLEADSMTGSWTPAGTWHRIHGDCKSTTGGKWHMETMTTKPKKKKDGTIDEPSKYKVKLMEDNTSIWTHEYSDEPSFETIVDDVQADLG</sequence>
<accession>A0ABR1I7R1</accession>
<dbReference type="Proteomes" id="UP001498421">
    <property type="component" value="Unassembled WGS sequence"/>
</dbReference>
<evidence type="ECO:0000313" key="2">
    <source>
        <dbReference type="EMBL" id="KAK7428881.1"/>
    </source>
</evidence>
<dbReference type="EMBL" id="JAZAVK010000036">
    <property type="protein sequence ID" value="KAK7428881.1"/>
    <property type="molecule type" value="Genomic_DNA"/>
</dbReference>
<proteinExistence type="predicted"/>
<protein>
    <submittedName>
        <fullName evidence="2">Uncharacterized protein</fullName>
    </submittedName>
</protein>
<feature type="region of interest" description="Disordered" evidence="1">
    <location>
        <begin position="40"/>
        <end position="62"/>
    </location>
</feature>
<comment type="caution">
    <text evidence="2">The sequence shown here is derived from an EMBL/GenBank/DDBJ whole genome shotgun (WGS) entry which is preliminary data.</text>
</comment>
<evidence type="ECO:0000313" key="3">
    <source>
        <dbReference type="Proteomes" id="UP001498421"/>
    </source>
</evidence>
<name>A0ABR1I7R1_9HYPO</name>
<evidence type="ECO:0000256" key="1">
    <source>
        <dbReference type="SAM" id="MobiDB-lite"/>
    </source>
</evidence>
<reference evidence="2 3" key="1">
    <citation type="journal article" date="2025" name="Microbiol. Resour. Announc.">
        <title>Draft genome sequences for Neonectria magnoliae and Neonectria punicea, canker pathogens of Liriodendron tulipifera and Acer saccharum in West Virginia.</title>
        <authorList>
            <person name="Petronek H.M."/>
            <person name="Kasson M.T."/>
            <person name="Metheny A.M."/>
            <person name="Stauder C.M."/>
            <person name="Lovett B."/>
            <person name="Lynch S.C."/>
            <person name="Garnas J.R."/>
            <person name="Kasson L.R."/>
            <person name="Stajich J.E."/>
        </authorList>
    </citation>
    <scope>NUCLEOTIDE SEQUENCE [LARGE SCALE GENOMIC DNA]</scope>
    <source>
        <strain evidence="2 3">NRRL 64651</strain>
    </source>
</reference>
<keyword evidence="3" id="KW-1185">Reference proteome</keyword>